<dbReference type="PANTHER" id="PTHR44688">
    <property type="entry name" value="DNA-BINDING TRANSCRIPTIONAL ACTIVATOR DEVR_DOSR"/>
    <property type="match status" value="1"/>
</dbReference>
<evidence type="ECO:0000313" key="5">
    <source>
        <dbReference type="EMBL" id="MEE2002649.1"/>
    </source>
</evidence>
<accession>A0ABU7J817</accession>
<comment type="caution">
    <text evidence="5">The sequence shown here is derived from an EMBL/GenBank/DDBJ whole genome shotgun (WGS) entry which is preliminary data.</text>
</comment>
<evidence type="ECO:0000256" key="2">
    <source>
        <dbReference type="ARBA" id="ARBA00023125"/>
    </source>
</evidence>
<keyword evidence="3" id="KW-0804">Transcription</keyword>
<organism evidence="5 6">
    <name type="scientific">Alkalimonas cellulosilytica</name>
    <dbReference type="NCBI Taxonomy" id="3058395"/>
    <lineage>
        <taxon>Bacteria</taxon>
        <taxon>Pseudomonadati</taxon>
        <taxon>Pseudomonadota</taxon>
        <taxon>Gammaproteobacteria</taxon>
        <taxon>Alkalimonas</taxon>
    </lineage>
</organism>
<reference evidence="5 6" key="1">
    <citation type="submission" date="2023-07" db="EMBL/GenBank/DDBJ databases">
        <title>Alkalimonas sp., MEB108 novel, alkaliphilic bacterium isolated from Lonar Lake, India.</title>
        <authorList>
            <person name="Joshi A."/>
            <person name="Thite S."/>
        </authorList>
    </citation>
    <scope>NUCLEOTIDE SEQUENCE [LARGE SCALE GENOMIC DNA]</scope>
    <source>
        <strain evidence="5 6">MEB108</strain>
    </source>
</reference>
<dbReference type="PRINTS" id="PR00038">
    <property type="entry name" value="HTHLUXR"/>
</dbReference>
<dbReference type="Pfam" id="PF00196">
    <property type="entry name" value="GerE"/>
    <property type="match status" value="1"/>
</dbReference>
<dbReference type="InterPro" id="IPR036388">
    <property type="entry name" value="WH-like_DNA-bd_sf"/>
</dbReference>
<keyword evidence="6" id="KW-1185">Reference proteome</keyword>
<keyword evidence="1" id="KW-0805">Transcription regulation</keyword>
<dbReference type="PANTHER" id="PTHR44688:SF16">
    <property type="entry name" value="DNA-BINDING TRANSCRIPTIONAL ACTIVATOR DEVR_DOSR"/>
    <property type="match status" value="1"/>
</dbReference>
<feature type="non-terminal residue" evidence="5">
    <location>
        <position position="241"/>
    </location>
</feature>
<proteinExistence type="predicted"/>
<evidence type="ECO:0000259" key="4">
    <source>
        <dbReference type="PROSITE" id="PS50043"/>
    </source>
</evidence>
<feature type="domain" description="HTH luxR-type" evidence="4">
    <location>
        <begin position="193"/>
        <end position="241"/>
    </location>
</feature>
<dbReference type="InterPro" id="IPR000792">
    <property type="entry name" value="Tscrpt_reg_LuxR_C"/>
</dbReference>
<dbReference type="SMART" id="SM00421">
    <property type="entry name" value="HTH_LUXR"/>
    <property type="match status" value="1"/>
</dbReference>
<dbReference type="PROSITE" id="PS50043">
    <property type="entry name" value="HTH_LUXR_2"/>
    <property type="match status" value="1"/>
</dbReference>
<name>A0ABU7J817_9GAMM</name>
<dbReference type="EMBL" id="JAUHLI010000015">
    <property type="protein sequence ID" value="MEE2002649.1"/>
    <property type="molecule type" value="Genomic_DNA"/>
</dbReference>
<gene>
    <name evidence="5" type="ORF">QWY20_14410</name>
</gene>
<evidence type="ECO:0000256" key="1">
    <source>
        <dbReference type="ARBA" id="ARBA00023015"/>
    </source>
</evidence>
<dbReference type="SUPFAM" id="SSF46894">
    <property type="entry name" value="C-terminal effector domain of the bipartite response regulators"/>
    <property type="match status" value="1"/>
</dbReference>
<dbReference type="Gene3D" id="1.10.10.10">
    <property type="entry name" value="Winged helix-like DNA-binding domain superfamily/Winged helix DNA-binding domain"/>
    <property type="match status" value="1"/>
</dbReference>
<dbReference type="Proteomes" id="UP001336314">
    <property type="component" value="Unassembled WGS sequence"/>
</dbReference>
<sequence>MRLDALVAETIAAINTARFTPALMRLLNAICHYDNAVVLGYGAGKHPVYLYDSLETSRHLLFQDYLMNKFQQDPFYNQLLIRQEGVFNLAKLIQKNVHHEYLRQFYVQTGWKDELCITINLDHERNILIFLGITEAGENFTTTHIEHLTSKFSVIKALCQQHWRHATFSLSQSLHEISISRMTMRRYIDESLEVFAQTLLTKREQQVASLLVQGADSSEIAKQLGLSIGTIKNYRKRIYTQ</sequence>
<dbReference type="CDD" id="cd06170">
    <property type="entry name" value="LuxR_C_like"/>
    <property type="match status" value="1"/>
</dbReference>
<keyword evidence="2" id="KW-0238">DNA-binding</keyword>
<dbReference type="InterPro" id="IPR016032">
    <property type="entry name" value="Sig_transdc_resp-reg_C-effctor"/>
</dbReference>
<dbReference type="RefSeq" id="WP_330129708.1">
    <property type="nucleotide sequence ID" value="NZ_JAUHLI010000015.1"/>
</dbReference>
<evidence type="ECO:0000256" key="3">
    <source>
        <dbReference type="ARBA" id="ARBA00023163"/>
    </source>
</evidence>
<evidence type="ECO:0000313" key="6">
    <source>
        <dbReference type="Proteomes" id="UP001336314"/>
    </source>
</evidence>
<protein>
    <submittedName>
        <fullName evidence="5">LuxR C-terminal-related transcriptional regulator</fullName>
    </submittedName>
</protein>